<proteinExistence type="predicted"/>
<comment type="caution">
    <text evidence="2">The sequence shown here is derived from an EMBL/GenBank/DDBJ whole genome shotgun (WGS) entry which is preliminary data.</text>
</comment>
<dbReference type="Gene3D" id="3.30.70.100">
    <property type="match status" value="1"/>
</dbReference>
<dbReference type="EMBL" id="QRMS01000003">
    <property type="protein sequence ID" value="RHJ87221.1"/>
    <property type="molecule type" value="Genomic_DNA"/>
</dbReference>
<dbReference type="InterPro" id="IPR007138">
    <property type="entry name" value="ABM_dom"/>
</dbReference>
<dbReference type="Proteomes" id="UP000284841">
    <property type="component" value="Unassembled WGS sequence"/>
</dbReference>
<reference evidence="2 3" key="1">
    <citation type="submission" date="2018-08" db="EMBL/GenBank/DDBJ databases">
        <title>A genome reference for cultivated species of the human gut microbiota.</title>
        <authorList>
            <person name="Zou Y."/>
            <person name="Xue W."/>
            <person name="Luo G."/>
        </authorList>
    </citation>
    <scope>NUCLEOTIDE SEQUENCE [LARGE SCALE GENOMIC DNA]</scope>
    <source>
        <strain evidence="2 3">AM07-24</strain>
    </source>
</reference>
<protein>
    <recommendedName>
        <fullName evidence="1">ABM domain-containing protein</fullName>
    </recommendedName>
</protein>
<dbReference type="OrthoDB" id="123158at2"/>
<evidence type="ECO:0000313" key="2">
    <source>
        <dbReference type="EMBL" id="RHJ87221.1"/>
    </source>
</evidence>
<dbReference type="Pfam" id="PF03992">
    <property type="entry name" value="ABM"/>
    <property type="match status" value="1"/>
</dbReference>
<dbReference type="RefSeq" id="WP_118335767.1">
    <property type="nucleotide sequence ID" value="NZ_AP025567.1"/>
</dbReference>
<dbReference type="AlphaFoldDB" id="A0A415E0U8"/>
<dbReference type="STRING" id="1776384.GCA_900086585_00688"/>
<evidence type="ECO:0000259" key="1">
    <source>
        <dbReference type="PROSITE" id="PS51725"/>
    </source>
</evidence>
<dbReference type="SUPFAM" id="SSF54909">
    <property type="entry name" value="Dimeric alpha+beta barrel"/>
    <property type="match status" value="1"/>
</dbReference>
<dbReference type="InterPro" id="IPR011008">
    <property type="entry name" value="Dimeric_a/b-barrel"/>
</dbReference>
<dbReference type="PROSITE" id="PS51725">
    <property type="entry name" value="ABM"/>
    <property type="match status" value="1"/>
</dbReference>
<sequence>MFNLHVFYTAKDKATLDRFYDEVRAAGIIEATHEEEGNIRYEYYFCAARDNEILIVEQWKDRASQEYHDSLPHLVTLGEIKQKYGIETVIEEVR</sequence>
<feature type="domain" description="ABM" evidence="1">
    <location>
        <begin position="2"/>
        <end position="94"/>
    </location>
</feature>
<evidence type="ECO:0000313" key="3">
    <source>
        <dbReference type="Proteomes" id="UP000284841"/>
    </source>
</evidence>
<name>A0A415E0U8_9FIRM</name>
<gene>
    <name evidence="2" type="ORF">DW099_11000</name>
</gene>
<accession>A0A415E0U8</accession>
<organism evidence="2 3">
    <name type="scientific">Emergencia timonensis</name>
    <dbReference type="NCBI Taxonomy" id="1776384"/>
    <lineage>
        <taxon>Bacteria</taxon>
        <taxon>Bacillati</taxon>
        <taxon>Bacillota</taxon>
        <taxon>Clostridia</taxon>
        <taxon>Peptostreptococcales</taxon>
        <taxon>Anaerovoracaceae</taxon>
        <taxon>Emergencia</taxon>
    </lineage>
</organism>
<keyword evidence="3" id="KW-1185">Reference proteome</keyword>